<dbReference type="GO" id="GO:0007165">
    <property type="term" value="P:signal transduction"/>
    <property type="evidence" value="ECO:0007669"/>
    <property type="project" value="TreeGrafter"/>
</dbReference>
<dbReference type="KEGG" id="ccar:109084987"/>
<dbReference type="RefSeq" id="XP_018955178.1">
    <property type="nucleotide sequence ID" value="XM_019099633.2"/>
</dbReference>
<feature type="compositionally biased region" description="Polar residues" evidence="1">
    <location>
        <begin position="53"/>
        <end position="62"/>
    </location>
</feature>
<proteinExistence type="predicted"/>
<feature type="signal peptide" evidence="3">
    <location>
        <begin position="1"/>
        <end position="22"/>
    </location>
</feature>
<feature type="chain" id="PRO_5040334163" evidence="3">
    <location>
        <begin position="23"/>
        <end position="179"/>
    </location>
</feature>
<feature type="compositionally biased region" description="Polar residues" evidence="1">
    <location>
        <begin position="34"/>
        <end position="45"/>
    </location>
</feature>
<name>A0A9Q9ZH16_CYPCA</name>
<accession>A0A9Q9ZH16</accession>
<keyword evidence="2" id="KW-0472">Membrane</keyword>
<feature type="transmembrane region" description="Helical" evidence="2">
    <location>
        <begin position="149"/>
        <end position="171"/>
    </location>
</feature>
<keyword evidence="2" id="KW-0812">Transmembrane</keyword>
<dbReference type="Proteomes" id="UP001155660">
    <property type="component" value="Chromosome A8"/>
</dbReference>
<feature type="compositionally biased region" description="Low complexity" evidence="1">
    <location>
        <begin position="63"/>
        <end position="79"/>
    </location>
</feature>
<organism evidence="4">
    <name type="scientific">Cyprinus carpio</name>
    <name type="common">Common carp</name>
    <dbReference type="NCBI Taxonomy" id="7962"/>
    <lineage>
        <taxon>Eukaryota</taxon>
        <taxon>Metazoa</taxon>
        <taxon>Chordata</taxon>
        <taxon>Craniata</taxon>
        <taxon>Vertebrata</taxon>
        <taxon>Euteleostomi</taxon>
        <taxon>Actinopterygii</taxon>
        <taxon>Neopterygii</taxon>
        <taxon>Teleostei</taxon>
        <taxon>Ostariophysi</taxon>
        <taxon>Cypriniformes</taxon>
        <taxon>Cyprinidae</taxon>
        <taxon>Cyprininae</taxon>
        <taxon>Cyprinus</taxon>
    </lineage>
</organism>
<dbReference type="GO" id="GO:1901731">
    <property type="term" value="P:positive regulation of platelet aggregation"/>
    <property type="evidence" value="ECO:0007669"/>
    <property type="project" value="TreeGrafter"/>
</dbReference>
<dbReference type="InterPro" id="IPR052684">
    <property type="entry name" value="Podoplanin_domain"/>
</dbReference>
<keyword evidence="3" id="KW-0732">Signal</keyword>
<feature type="compositionally biased region" description="Polar residues" evidence="1">
    <location>
        <begin position="80"/>
        <end position="100"/>
    </location>
</feature>
<sequence length="179" mass="18549">MMRIILLLLVTLAGPFCIFTQASTLMVPTAVTATTESNSVKNQTDFPAEKEGSTPQDAVSTSLPAPEATEATNATELTAVSTTPPVLQSEAQTDTSQSTEAGPKETKSPEASTVTKEAGAETGKAKETATPSETPHVEVETEGMGTGQLVGIVFGALITVIVVIAIIILVARRMGQYSP</sequence>
<dbReference type="PANTHER" id="PTHR47390">
    <property type="entry name" value="PODOPLANIN"/>
    <property type="match status" value="1"/>
</dbReference>
<dbReference type="GeneID" id="109084987"/>
<evidence type="ECO:0000256" key="1">
    <source>
        <dbReference type="SAM" id="MobiDB-lite"/>
    </source>
</evidence>
<gene>
    <name evidence="4" type="primary">LOC109084987</name>
</gene>
<evidence type="ECO:0000256" key="3">
    <source>
        <dbReference type="SAM" id="SignalP"/>
    </source>
</evidence>
<keyword evidence="2" id="KW-1133">Transmembrane helix</keyword>
<dbReference type="GO" id="GO:0007155">
    <property type="term" value="P:cell adhesion"/>
    <property type="evidence" value="ECO:0007669"/>
    <property type="project" value="TreeGrafter"/>
</dbReference>
<dbReference type="Pfam" id="PF05808">
    <property type="entry name" value="Podoplanin"/>
    <property type="match status" value="1"/>
</dbReference>
<feature type="region of interest" description="Disordered" evidence="1">
    <location>
        <begin position="34"/>
        <end position="139"/>
    </location>
</feature>
<protein>
    <submittedName>
        <fullName evidence="4">Podoplanin-like</fullName>
    </submittedName>
</protein>
<evidence type="ECO:0000256" key="2">
    <source>
        <dbReference type="SAM" id="Phobius"/>
    </source>
</evidence>
<evidence type="ECO:0000313" key="4">
    <source>
        <dbReference type="RefSeq" id="XP_018955178.1"/>
    </source>
</evidence>
<dbReference type="GO" id="GO:0016477">
    <property type="term" value="P:cell migration"/>
    <property type="evidence" value="ECO:0007669"/>
    <property type="project" value="TreeGrafter"/>
</dbReference>
<dbReference type="PANTHER" id="PTHR47390:SF1">
    <property type="entry name" value="PODOPLANIN"/>
    <property type="match status" value="1"/>
</dbReference>
<reference evidence="4" key="1">
    <citation type="submission" date="2025-08" db="UniProtKB">
        <authorList>
            <consortium name="RefSeq"/>
        </authorList>
    </citation>
    <scope>IDENTIFICATION</scope>
    <source>
        <tissue evidence="4">Muscle</tissue>
    </source>
</reference>
<dbReference type="OrthoDB" id="8957987at2759"/>
<dbReference type="AlphaFoldDB" id="A0A9Q9ZH16"/>